<reference evidence="7 8" key="1">
    <citation type="submission" date="2017-11" db="EMBL/GenBank/DDBJ databases">
        <title>Bacillus camelliae sp. nov., isolated from pu'er tea.</title>
        <authorList>
            <person name="Niu L."/>
        </authorList>
    </citation>
    <scope>NUCLEOTIDE SEQUENCE [LARGE SCALE GENOMIC DNA]</scope>
    <source>
        <strain evidence="7 8">7578-1</strain>
    </source>
</reference>
<dbReference type="Pfam" id="PF01794">
    <property type="entry name" value="Ferric_reduct"/>
    <property type="match status" value="1"/>
</dbReference>
<dbReference type="AlphaFoldDB" id="A0A2N3LH75"/>
<evidence type="ECO:0000313" key="7">
    <source>
        <dbReference type="EMBL" id="PKR83956.1"/>
    </source>
</evidence>
<feature type="transmembrane region" description="Helical" evidence="5">
    <location>
        <begin position="59"/>
        <end position="78"/>
    </location>
</feature>
<name>A0A2N3LH75_9BACI</name>
<dbReference type="OrthoDB" id="6656329at2"/>
<dbReference type="RefSeq" id="WP_101355409.1">
    <property type="nucleotide sequence ID" value="NZ_PIQO01000014.1"/>
</dbReference>
<feature type="transmembrane region" description="Helical" evidence="5">
    <location>
        <begin position="160"/>
        <end position="178"/>
    </location>
</feature>
<dbReference type="EMBL" id="PIQO01000014">
    <property type="protein sequence ID" value="PKR83956.1"/>
    <property type="molecule type" value="Genomic_DNA"/>
</dbReference>
<keyword evidence="8" id="KW-1185">Reference proteome</keyword>
<evidence type="ECO:0000256" key="1">
    <source>
        <dbReference type="ARBA" id="ARBA00004141"/>
    </source>
</evidence>
<protein>
    <submittedName>
        <fullName evidence="7">Ferric reductase</fullName>
    </submittedName>
</protein>
<keyword evidence="4 5" id="KW-0472">Membrane</keyword>
<evidence type="ECO:0000256" key="2">
    <source>
        <dbReference type="ARBA" id="ARBA00022692"/>
    </source>
</evidence>
<keyword evidence="3 5" id="KW-1133">Transmembrane helix</keyword>
<evidence type="ECO:0000256" key="4">
    <source>
        <dbReference type="ARBA" id="ARBA00023136"/>
    </source>
</evidence>
<evidence type="ECO:0000256" key="5">
    <source>
        <dbReference type="SAM" id="Phobius"/>
    </source>
</evidence>
<evidence type="ECO:0000313" key="8">
    <source>
        <dbReference type="Proteomes" id="UP000233440"/>
    </source>
</evidence>
<organism evidence="7 8">
    <name type="scientific">Heyndrickxia camelliae</name>
    <dbReference type="NCBI Taxonomy" id="1707093"/>
    <lineage>
        <taxon>Bacteria</taxon>
        <taxon>Bacillati</taxon>
        <taxon>Bacillota</taxon>
        <taxon>Bacilli</taxon>
        <taxon>Bacillales</taxon>
        <taxon>Bacillaceae</taxon>
        <taxon>Heyndrickxia</taxon>
    </lineage>
</organism>
<feature type="domain" description="Ferric oxidoreductase" evidence="6">
    <location>
        <begin position="22"/>
        <end position="142"/>
    </location>
</feature>
<comment type="subcellular location">
    <subcellularLocation>
        <location evidence="1">Membrane</location>
        <topology evidence="1">Multi-pass membrane protein</topology>
    </subcellularLocation>
</comment>
<proteinExistence type="predicted"/>
<dbReference type="InterPro" id="IPR013130">
    <property type="entry name" value="Fe3_Rdtase_TM_dom"/>
</dbReference>
<gene>
    <name evidence="7" type="ORF">CWO92_17025</name>
</gene>
<evidence type="ECO:0000259" key="6">
    <source>
        <dbReference type="Pfam" id="PF01794"/>
    </source>
</evidence>
<comment type="caution">
    <text evidence="7">The sequence shown here is derived from an EMBL/GenBank/DDBJ whole genome shotgun (WGS) entry which is preliminary data.</text>
</comment>
<feature type="transmembrane region" description="Helical" evidence="5">
    <location>
        <begin position="127"/>
        <end position="148"/>
    </location>
</feature>
<keyword evidence="2 5" id="KW-0812">Transmembrane</keyword>
<accession>A0A2N3LH75</accession>
<evidence type="ECO:0000256" key="3">
    <source>
        <dbReference type="ARBA" id="ARBA00022989"/>
    </source>
</evidence>
<feature type="transmembrane region" description="Helical" evidence="5">
    <location>
        <begin position="98"/>
        <end position="115"/>
    </location>
</feature>
<dbReference type="Proteomes" id="UP000233440">
    <property type="component" value="Unassembled WGS sequence"/>
</dbReference>
<feature type="transmembrane region" description="Helical" evidence="5">
    <location>
        <begin position="20"/>
        <end position="38"/>
    </location>
</feature>
<dbReference type="GO" id="GO:0016020">
    <property type="term" value="C:membrane"/>
    <property type="evidence" value="ECO:0007669"/>
    <property type="project" value="UniProtKB-SubCell"/>
</dbReference>
<sequence>MNQILAEFTHFFPVWDTTRAAGLTSYLLLFISIVTGITQSFKSIHPKKRKTLNLIHESTGWFGILFGLIHGLVLMFDYDITLSIGEILIPFTAKTDTFSIGLGTLSLYIMLILIITSDYMKKIGVKLWRTIHFLSFPGYLLGLVHGIWLGPDTQKGLISLLYYITGIVVGGLVLWKIVCPRHSPKQTIQPKEEGTINS</sequence>